<gene>
    <name evidence="15" type="ORF">JYZ213_LOCUS8140</name>
</gene>
<comment type="cofactor">
    <cofactor evidence="1 13">
        <name>pyridoxal 5'-phosphate</name>
        <dbReference type="ChEBI" id="CHEBI:597326"/>
    </cofactor>
</comment>
<comment type="catalytic activity">
    <reaction evidence="11 13">
        <text>L-homocysteine + L-serine = L,L-cystathionine + H2O</text>
        <dbReference type="Rhea" id="RHEA:10112"/>
        <dbReference type="ChEBI" id="CHEBI:15377"/>
        <dbReference type="ChEBI" id="CHEBI:33384"/>
        <dbReference type="ChEBI" id="CHEBI:58161"/>
        <dbReference type="ChEBI" id="CHEBI:58199"/>
        <dbReference type="EC" id="4.2.1.22"/>
    </reaction>
</comment>
<comment type="function">
    <text evidence="10">Hydro-lyase catalyzing the first step of the transsulfuration pathway, where the hydroxyl group of L-serine is displaced by L-homocysteine in a beta-replacement reaction to form L-cystathionine, the precursor of L-cysteine. This catabolic route allows the elimination of L-methionine and the toxic metabolite L-homocysteine. Also involved in the production of hydrogen sulfide, a gasotransmitter with signaling and cytoprotective effects on neurons.</text>
</comment>
<dbReference type="Gene3D" id="3.10.580.10">
    <property type="entry name" value="CBS-domain"/>
    <property type="match status" value="1"/>
</dbReference>
<evidence type="ECO:0000256" key="13">
    <source>
        <dbReference type="RuleBase" id="RU361204"/>
    </source>
</evidence>
<proteinExistence type="inferred from homology"/>
<dbReference type="InterPro" id="IPR001926">
    <property type="entry name" value="TrpB-like_PALP"/>
</dbReference>
<dbReference type="FunFam" id="3.40.50.1100:FF:000118">
    <property type="entry name" value="Related to CYS4-cystathionine beta-synthase"/>
    <property type="match status" value="1"/>
</dbReference>
<evidence type="ECO:0000256" key="11">
    <source>
        <dbReference type="ARBA" id="ARBA00047490"/>
    </source>
</evidence>
<dbReference type="PROSITE" id="PS00901">
    <property type="entry name" value="CYS_SYNTHASE"/>
    <property type="match status" value="1"/>
</dbReference>
<dbReference type="NCBIfam" id="TIGR01137">
    <property type="entry name" value="cysta_beta"/>
    <property type="match status" value="1"/>
</dbReference>
<dbReference type="Proteomes" id="UP000663845">
    <property type="component" value="Unassembled WGS sequence"/>
</dbReference>
<comment type="caution">
    <text evidence="15">The sequence shown here is derived from an EMBL/GenBank/DDBJ whole genome shotgun (WGS) entry which is preliminary data.</text>
</comment>
<dbReference type="CDD" id="cd01561">
    <property type="entry name" value="CBS_like"/>
    <property type="match status" value="1"/>
</dbReference>
<dbReference type="InterPro" id="IPR046342">
    <property type="entry name" value="CBS_dom_sf"/>
</dbReference>
<dbReference type="PROSITE" id="PS51371">
    <property type="entry name" value="CBS"/>
    <property type="match status" value="1"/>
</dbReference>
<dbReference type="Pfam" id="PF00571">
    <property type="entry name" value="CBS"/>
    <property type="match status" value="1"/>
</dbReference>
<keyword evidence="7 13" id="KW-0198">Cysteine biosynthesis</keyword>
<dbReference type="EC" id="4.2.1.22" evidence="4 13"/>
<dbReference type="Gene3D" id="3.40.50.1100">
    <property type="match status" value="3"/>
</dbReference>
<sequence length="558" mass="61478">MESFLADRPDAPSRCTFTLGGDQSKSPHNFGSRQKSLRQKIYNNVLELIGDTPVVRVNQLACVTGVKCNLLAKLEYFNPGGSVKDRIGLRMIEEAERAGILKPGDTIIESTAGNTGIGLALVYRIGLRMIEEAERAGILKPGDTIIESTAGNTGIGLALVCAVKNYQCIVVLPEKMSKEKVDVLRALGAKIVRTPTKASFDSPDSDIATAHRLKTEIPNSHILDQYRNAYNPIAHYDTTAEEIIEACNGQVDMIVAGAGTGGTLTGLSRKLKAKCPNCIIIGVDTEGSLLALPETMNEIGVTFYEMEGIGHDFIPTVLDRSLVDRWYKSTDIISMNCSRKLIKDEGIFCGASSGAAMSCAIQACKDFKLTENQNCVVILPDSVRNYMTKFLSDDWMYDRGFLDIKDESTSEWWQTKPISSLPICEPVTVPKNTTIESVCDIMYAKGFDQIPIISNDGAFMGVTTMYEIMAKMSCGTINAQDSVSKVVTDQFQTVQLDDNLAKLSRILETHKYVIIKFPHDHYQNCATEQNKTNRFGIITSIDLLNFIVKQNGFHQEEK</sequence>
<comment type="pathway">
    <text evidence="2">Amino-acid biosynthesis; L-cysteine biosynthesis; L-cysteine from L-homocysteine and L-serine: step 1/2.</text>
</comment>
<dbReference type="InterPro" id="IPR000644">
    <property type="entry name" value="CBS_dom"/>
</dbReference>
<keyword evidence="13" id="KW-0028">Amino-acid biosynthesis</keyword>
<dbReference type="InterPro" id="IPR050214">
    <property type="entry name" value="Cys_Synth/Cystath_Beta-Synth"/>
</dbReference>
<dbReference type="UniPathway" id="UPA00136">
    <property type="reaction ID" value="UER00201"/>
</dbReference>
<dbReference type="FunFam" id="3.40.50.1100:FF:000003">
    <property type="entry name" value="Cystathionine beta-synthase"/>
    <property type="match status" value="1"/>
</dbReference>
<dbReference type="GO" id="GO:0005737">
    <property type="term" value="C:cytoplasm"/>
    <property type="evidence" value="ECO:0007669"/>
    <property type="project" value="InterPro"/>
</dbReference>
<keyword evidence="8 13" id="KW-0456">Lyase</keyword>
<evidence type="ECO:0000256" key="12">
    <source>
        <dbReference type="PROSITE-ProRule" id="PRU00703"/>
    </source>
</evidence>
<evidence type="ECO:0000256" key="5">
    <source>
        <dbReference type="ARBA" id="ARBA00022898"/>
    </source>
</evidence>
<evidence type="ECO:0000256" key="7">
    <source>
        <dbReference type="ARBA" id="ARBA00023192"/>
    </source>
</evidence>
<feature type="domain" description="CBS" evidence="14">
    <location>
        <begin position="418"/>
        <end position="482"/>
    </location>
</feature>
<accession>A0A813W4N2</accession>
<evidence type="ECO:0000313" key="16">
    <source>
        <dbReference type="Proteomes" id="UP000663845"/>
    </source>
</evidence>
<dbReference type="EMBL" id="CAJNOG010000055">
    <property type="protein sequence ID" value="CAF0855557.1"/>
    <property type="molecule type" value="Genomic_DNA"/>
</dbReference>
<evidence type="ECO:0000256" key="9">
    <source>
        <dbReference type="ARBA" id="ARBA00026192"/>
    </source>
</evidence>
<evidence type="ECO:0000259" key="14">
    <source>
        <dbReference type="PROSITE" id="PS51371"/>
    </source>
</evidence>
<organism evidence="15 16">
    <name type="scientific">Adineta steineri</name>
    <dbReference type="NCBI Taxonomy" id="433720"/>
    <lineage>
        <taxon>Eukaryota</taxon>
        <taxon>Metazoa</taxon>
        <taxon>Spiralia</taxon>
        <taxon>Gnathifera</taxon>
        <taxon>Rotifera</taxon>
        <taxon>Eurotatoria</taxon>
        <taxon>Bdelloidea</taxon>
        <taxon>Adinetida</taxon>
        <taxon>Adinetidae</taxon>
        <taxon>Adineta</taxon>
    </lineage>
</organism>
<evidence type="ECO:0000256" key="2">
    <source>
        <dbReference type="ARBA" id="ARBA00005003"/>
    </source>
</evidence>
<dbReference type="InterPro" id="IPR005857">
    <property type="entry name" value="Cysta_beta_synth"/>
</dbReference>
<reference evidence="15" key="1">
    <citation type="submission" date="2021-02" db="EMBL/GenBank/DDBJ databases">
        <authorList>
            <person name="Nowell W R."/>
        </authorList>
    </citation>
    <scope>NUCLEOTIDE SEQUENCE</scope>
</reference>
<dbReference type="GO" id="GO:0004122">
    <property type="term" value="F:cystathionine beta-synthase activity"/>
    <property type="evidence" value="ECO:0007669"/>
    <property type="project" value="UniProtKB-UniRule"/>
</dbReference>
<name>A0A813W4N2_9BILA</name>
<dbReference type="GO" id="GO:0019343">
    <property type="term" value="P:cysteine biosynthetic process via cystathionine"/>
    <property type="evidence" value="ECO:0007669"/>
    <property type="project" value="UniProtKB-UniRule"/>
</dbReference>
<dbReference type="InterPro" id="IPR001216">
    <property type="entry name" value="P-phosphate_BS"/>
</dbReference>
<keyword evidence="5 13" id="KW-0663">Pyridoxal phosphate</keyword>
<dbReference type="InterPro" id="IPR036052">
    <property type="entry name" value="TrpB-like_PALP_sf"/>
</dbReference>
<evidence type="ECO:0000256" key="1">
    <source>
        <dbReference type="ARBA" id="ARBA00001933"/>
    </source>
</evidence>
<dbReference type="SUPFAM" id="SSF53686">
    <property type="entry name" value="Tryptophan synthase beta subunit-like PLP-dependent enzymes"/>
    <property type="match status" value="2"/>
</dbReference>
<evidence type="ECO:0000256" key="10">
    <source>
        <dbReference type="ARBA" id="ARBA00045425"/>
    </source>
</evidence>
<evidence type="ECO:0000256" key="8">
    <source>
        <dbReference type="ARBA" id="ARBA00023239"/>
    </source>
</evidence>
<protein>
    <recommendedName>
        <fullName evidence="9 13">Cystathionine beta-synthase</fullName>
        <ecNumber evidence="4 13">4.2.1.22</ecNumber>
    </recommendedName>
</protein>
<evidence type="ECO:0000256" key="6">
    <source>
        <dbReference type="ARBA" id="ARBA00023122"/>
    </source>
</evidence>
<dbReference type="Pfam" id="PF00291">
    <property type="entry name" value="PALP"/>
    <property type="match status" value="2"/>
</dbReference>
<evidence type="ECO:0000256" key="4">
    <source>
        <dbReference type="ARBA" id="ARBA00012041"/>
    </source>
</evidence>
<dbReference type="GO" id="GO:0006535">
    <property type="term" value="P:cysteine biosynthetic process from serine"/>
    <property type="evidence" value="ECO:0007669"/>
    <property type="project" value="UniProtKB-UniRule"/>
</dbReference>
<keyword evidence="6 12" id="KW-0129">CBS domain</keyword>
<dbReference type="AlphaFoldDB" id="A0A813W4N2"/>
<dbReference type="SUPFAM" id="SSF54631">
    <property type="entry name" value="CBS-domain pair"/>
    <property type="match status" value="1"/>
</dbReference>
<comment type="similarity">
    <text evidence="3 13">Belongs to the cysteine synthase/cystathionine beta-synthase family.</text>
</comment>
<evidence type="ECO:0000313" key="15">
    <source>
        <dbReference type="EMBL" id="CAF0855557.1"/>
    </source>
</evidence>
<dbReference type="PANTHER" id="PTHR10314">
    <property type="entry name" value="CYSTATHIONINE BETA-SYNTHASE"/>
    <property type="match status" value="1"/>
</dbReference>
<evidence type="ECO:0000256" key="3">
    <source>
        <dbReference type="ARBA" id="ARBA00007103"/>
    </source>
</evidence>